<name>A0A8D8P5U3_CULPI</name>
<evidence type="ECO:0000313" key="1">
    <source>
        <dbReference type="EMBL" id="CAG6589178.1"/>
    </source>
</evidence>
<dbReference type="EMBL" id="HBUE01216453">
    <property type="protein sequence ID" value="CAG6537175.1"/>
    <property type="molecule type" value="Transcribed_RNA"/>
</dbReference>
<sequence length="138" mass="15380">MRYGSKCLLRTIVRASPMAMSSGEIEFGNRMLCSVVMFSTRVSISSRILVYASLSMNGLIVSKTKLEAELTTLWKMLPMKPRFWKSIDISSNAMSRLMSCVRTLPSRSTPSDTLPFVSTFFKITVNGPSARLKNVLSV</sequence>
<proteinExistence type="predicted"/>
<dbReference type="EMBL" id="HBUE01323005">
    <property type="protein sequence ID" value="CAG6589178.1"/>
    <property type="molecule type" value="Transcribed_RNA"/>
</dbReference>
<dbReference type="AlphaFoldDB" id="A0A8D8P5U3"/>
<protein>
    <submittedName>
        <fullName evidence="1">(northern house mosquito) hypothetical protein</fullName>
    </submittedName>
</protein>
<reference evidence="1" key="1">
    <citation type="submission" date="2021-05" db="EMBL/GenBank/DDBJ databases">
        <authorList>
            <person name="Alioto T."/>
            <person name="Alioto T."/>
            <person name="Gomez Garrido J."/>
        </authorList>
    </citation>
    <scope>NUCLEOTIDE SEQUENCE</scope>
</reference>
<dbReference type="EMBL" id="HBUE01072495">
    <property type="protein sequence ID" value="CAG6473218.1"/>
    <property type="molecule type" value="Transcribed_RNA"/>
</dbReference>
<organism evidence="1">
    <name type="scientific">Culex pipiens</name>
    <name type="common">House mosquito</name>
    <dbReference type="NCBI Taxonomy" id="7175"/>
    <lineage>
        <taxon>Eukaryota</taxon>
        <taxon>Metazoa</taxon>
        <taxon>Ecdysozoa</taxon>
        <taxon>Arthropoda</taxon>
        <taxon>Hexapoda</taxon>
        <taxon>Insecta</taxon>
        <taxon>Pterygota</taxon>
        <taxon>Neoptera</taxon>
        <taxon>Endopterygota</taxon>
        <taxon>Diptera</taxon>
        <taxon>Nematocera</taxon>
        <taxon>Culicoidea</taxon>
        <taxon>Culicidae</taxon>
        <taxon>Culicinae</taxon>
        <taxon>Culicini</taxon>
        <taxon>Culex</taxon>
        <taxon>Culex</taxon>
    </lineage>
</organism>
<accession>A0A8D8P5U3</accession>